<gene>
    <name evidence="1" type="ORF">GPUH_LOCUS12209</name>
</gene>
<accession>A0A183DU19</accession>
<organism evidence="3">
    <name type="scientific">Gongylonema pulchrum</name>
    <dbReference type="NCBI Taxonomy" id="637853"/>
    <lineage>
        <taxon>Eukaryota</taxon>
        <taxon>Metazoa</taxon>
        <taxon>Ecdysozoa</taxon>
        <taxon>Nematoda</taxon>
        <taxon>Chromadorea</taxon>
        <taxon>Rhabditida</taxon>
        <taxon>Spirurina</taxon>
        <taxon>Spiruromorpha</taxon>
        <taxon>Spiruroidea</taxon>
        <taxon>Gongylonematidae</taxon>
        <taxon>Gongylonema</taxon>
    </lineage>
</organism>
<proteinExistence type="predicted"/>
<reference evidence="1 2" key="2">
    <citation type="submission" date="2018-11" db="EMBL/GenBank/DDBJ databases">
        <authorList>
            <consortium name="Pathogen Informatics"/>
        </authorList>
    </citation>
    <scope>NUCLEOTIDE SEQUENCE [LARGE SCALE GENOMIC DNA]</scope>
</reference>
<dbReference type="AlphaFoldDB" id="A0A183DU19"/>
<name>A0A183DU19_9BILA</name>
<sequence>MTSGANARRRGIARFWRRLRADSVLGHRFQFRGERRDIISGLNCPPTPSTGFAYRRNSTRLPVLLVTSIGFFHALLQHRP</sequence>
<dbReference type="Proteomes" id="UP000271098">
    <property type="component" value="Unassembled WGS sequence"/>
</dbReference>
<reference evidence="3" key="1">
    <citation type="submission" date="2016-06" db="UniProtKB">
        <authorList>
            <consortium name="WormBaseParasite"/>
        </authorList>
    </citation>
    <scope>IDENTIFICATION</scope>
</reference>
<dbReference type="WBParaSite" id="GPUH_0001222401-mRNA-1">
    <property type="protein sequence ID" value="GPUH_0001222401-mRNA-1"/>
    <property type="gene ID" value="GPUH_0001222401"/>
</dbReference>
<dbReference type="EMBL" id="UYRT01079127">
    <property type="protein sequence ID" value="VDN20055.1"/>
    <property type="molecule type" value="Genomic_DNA"/>
</dbReference>
<protein>
    <submittedName>
        <fullName evidence="3">DUF1534 domain-containing protein</fullName>
    </submittedName>
</protein>
<evidence type="ECO:0000313" key="2">
    <source>
        <dbReference type="Proteomes" id="UP000271098"/>
    </source>
</evidence>
<evidence type="ECO:0000313" key="3">
    <source>
        <dbReference type="WBParaSite" id="GPUH_0001222401-mRNA-1"/>
    </source>
</evidence>
<keyword evidence="2" id="KW-1185">Reference proteome</keyword>
<evidence type="ECO:0000313" key="1">
    <source>
        <dbReference type="EMBL" id="VDN20055.1"/>
    </source>
</evidence>